<gene>
    <name evidence="2" type="ORF">A4V09_11775</name>
</gene>
<dbReference type="InterPro" id="IPR000594">
    <property type="entry name" value="ThiF_NAD_FAD-bd"/>
</dbReference>
<dbReference type="InterPro" id="IPR035985">
    <property type="entry name" value="Ubiquitin-activating_enz"/>
</dbReference>
<dbReference type="Gene3D" id="3.40.50.720">
    <property type="entry name" value="NAD(P)-binding Rossmann-like Domain"/>
    <property type="match status" value="1"/>
</dbReference>
<dbReference type="Pfam" id="PF00899">
    <property type="entry name" value="ThiF"/>
    <property type="match status" value="1"/>
</dbReference>
<evidence type="ECO:0000313" key="3">
    <source>
        <dbReference type="Proteomes" id="UP000092574"/>
    </source>
</evidence>
<dbReference type="GO" id="GO:0008641">
    <property type="term" value="F:ubiquitin-like modifier activating enzyme activity"/>
    <property type="evidence" value="ECO:0007669"/>
    <property type="project" value="InterPro"/>
</dbReference>
<dbReference type="OrthoDB" id="9804286at2"/>
<dbReference type="CDD" id="cd00757">
    <property type="entry name" value="ThiF_MoeB_HesA_family"/>
    <property type="match status" value="1"/>
</dbReference>
<organism evidence="2 3">
    <name type="scientific">Blautia pseudococcoides</name>
    <dbReference type="NCBI Taxonomy" id="1796616"/>
    <lineage>
        <taxon>Bacteria</taxon>
        <taxon>Bacillati</taxon>
        <taxon>Bacillota</taxon>
        <taxon>Clostridia</taxon>
        <taxon>Lachnospirales</taxon>
        <taxon>Lachnospiraceae</taxon>
        <taxon>Blautia</taxon>
    </lineage>
</organism>
<dbReference type="PANTHER" id="PTHR43267">
    <property type="entry name" value="TRNA THREONYLCARBAMOYLADENOSINE DEHYDRATASE"/>
    <property type="match status" value="1"/>
</dbReference>
<dbReference type="KEGG" id="byl:A4V09_11775"/>
<dbReference type="PANTHER" id="PTHR43267:SF1">
    <property type="entry name" value="TRNA THREONYLCARBAMOYLADENOSINE DEHYDRATASE"/>
    <property type="match status" value="1"/>
</dbReference>
<name>A0A1C7I9R5_9FIRM</name>
<keyword evidence="3" id="KW-1185">Reference proteome</keyword>
<dbReference type="EMBL" id="CP015405">
    <property type="protein sequence ID" value="ANU76387.1"/>
    <property type="molecule type" value="Genomic_DNA"/>
</dbReference>
<dbReference type="SUPFAM" id="SSF69572">
    <property type="entry name" value="Activating enzymes of the ubiquitin-like proteins"/>
    <property type="match status" value="1"/>
</dbReference>
<protein>
    <recommendedName>
        <fullName evidence="1">THIF-type NAD/FAD binding fold domain-containing protein</fullName>
    </recommendedName>
</protein>
<feature type="domain" description="THIF-type NAD/FAD binding fold" evidence="1">
    <location>
        <begin position="5"/>
        <end position="227"/>
    </location>
</feature>
<proteinExistence type="predicted"/>
<dbReference type="GO" id="GO:0061504">
    <property type="term" value="P:cyclic threonylcarbamoyladenosine biosynthetic process"/>
    <property type="evidence" value="ECO:0007669"/>
    <property type="project" value="TreeGrafter"/>
</dbReference>
<dbReference type="AlphaFoldDB" id="A0A1C7I9R5"/>
<dbReference type="Proteomes" id="UP000092574">
    <property type="component" value="Chromosome"/>
</dbReference>
<dbReference type="GO" id="GO:0061503">
    <property type="term" value="F:tRNA threonylcarbamoyladenosine dehydratase"/>
    <property type="evidence" value="ECO:0007669"/>
    <property type="project" value="TreeGrafter"/>
</dbReference>
<sequence>MEKRYERNIPSISEEEQAVLVSKKVLVIGCGGLGGYVLEYLARLGVGHITVVDNDVFEVSNLNRQLLSAPDLIGHRKAAAAAQRMKRIAPGIDILPVEAFFGEENADRLIRNQDLVIDALDNIPSRFLMEDACERQGVTFIHGAVLGWNLQVTVGRPGSRVLHRIYGTGTAPSCTDAVSKTSLPMTPAACAAVQTAQAVKILTSHEPSLCGRLLLFNLETMEQRMIPVD</sequence>
<dbReference type="STRING" id="1796616.A4V09_11775"/>
<evidence type="ECO:0000313" key="2">
    <source>
        <dbReference type="EMBL" id="ANU76387.1"/>
    </source>
</evidence>
<reference evidence="2" key="1">
    <citation type="submission" date="2017-04" db="EMBL/GenBank/DDBJ databases">
        <title>Complete Genome Sequences of Twelve Strains of a Stable Defined Moderately Diverse Mouse Microbiota 2 (sDMDMm2).</title>
        <authorList>
            <person name="Uchimura Y."/>
            <person name="Wyss M."/>
            <person name="Brugiroux S."/>
            <person name="Limenitakis J.P."/>
            <person name="Stecher B."/>
            <person name="McCoy K.D."/>
            <person name="Macpherson A.J."/>
        </authorList>
    </citation>
    <scope>NUCLEOTIDE SEQUENCE</scope>
    <source>
        <strain evidence="2">YL58</strain>
    </source>
</reference>
<dbReference type="InterPro" id="IPR045886">
    <property type="entry name" value="ThiF/MoeB/HesA"/>
</dbReference>
<accession>A0A1C7I9R5</accession>
<dbReference type="RefSeq" id="WP_065542552.1">
    <property type="nucleotide sequence ID" value="NZ_CP015405.2"/>
</dbReference>
<evidence type="ECO:0000259" key="1">
    <source>
        <dbReference type="Pfam" id="PF00899"/>
    </source>
</evidence>